<name>A0AAN0RI40_9RHOB</name>
<dbReference type="GeneID" id="93367142"/>
<gene>
    <name evidence="7" type="ORF">RCA23_c10330</name>
</gene>
<dbReference type="InterPro" id="IPR012338">
    <property type="entry name" value="Beta-lactam/transpept-like"/>
</dbReference>
<dbReference type="RefSeq" id="WP_044049421.1">
    <property type="nucleotide sequence ID" value="NZ_CP003984.1"/>
</dbReference>
<dbReference type="SUPFAM" id="SSF56601">
    <property type="entry name" value="beta-lactamase/transpeptidase-like"/>
    <property type="match status" value="1"/>
</dbReference>
<keyword evidence="3 4" id="KW-0472">Membrane</keyword>
<dbReference type="AlphaFoldDB" id="A0AAN0RI40"/>
<keyword evidence="2" id="KW-0121">Carboxypeptidase</keyword>
<comment type="subcellular location">
    <subcellularLocation>
        <location evidence="1">Membrane</location>
    </subcellularLocation>
</comment>
<dbReference type="Pfam" id="PF03717">
    <property type="entry name" value="PBP_dimer"/>
    <property type="match status" value="1"/>
</dbReference>
<sequence length="593" mass="64330">MIRKPLRPLARIFSARTAGENPDLIEHANRRERIEMQHERILRKTQRRLFMMGGIFVISFGVIGLRMTALAVSEPIEPKARATAAQILASRADILDRNGRVLATNIDTHSLYAHPRQLIDPEGTARQLAEIFPDINVEKMAARLSGPQEFLWLKPAISPEEKQAVHDIGEPGLLFGPREMRLYPNGQLAGHILGGTTFGAQGVHSAEVIGMAGVEKAFDTFLRDPRFDGQPLQLSIDLTVQSALEEALYGGMRLMNAKGASAVLMDAYSGEVVSLSSLPDFDPNNRPRPLTQGDASDSALFNRAVQGVYELGSAFKAFTVAQAMDLGLVEPGSMVDTKGPLRWGKHKINDYRDYGAQMSVEKVLIKSSNIGTARLSLMIGAELQKDFLDRLGLLQATPIEVIEGPTGRPQYPSNWSDISTMTISYGHGISTSPVHLAAGYAAIVNGGTLVKPTLLKQPAPPRGARIISEKTSRDLRSMMRRVVTEGTAKMGDVPGYSVAGKTGTADKPSPQGGYYKDKVLATFASFFPSTDPRYVLIVTLDEPEDRTGPEPRRTAGATAVPVAAEIIRRVAPLLGIAPEIEPTLQNGLTLANN</sequence>
<organism evidence="7 8">
    <name type="scientific">Planktomarina temperata RCA23</name>
    <dbReference type="NCBI Taxonomy" id="666509"/>
    <lineage>
        <taxon>Bacteria</taxon>
        <taxon>Pseudomonadati</taxon>
        <taxon>Pseudomonadota</taxon>
        <taxon>Alphaproteobacteria</taxon>
        <taxon>Rhodobacterales</taxon>
        <taxon>Paracoccaceae</taxon>
        <taxon>Planktomarina</taxon>
    </lineage>
</organism>
<dbReference type="Pfam" id="PF00905">
    <property type="entry name" value="Transpeptidase"/>
    <property type="match status" value="1"/>
</dbReference>
<dbReference type="Gene3D" id="3.90.1310.10">
    <property type="entry name" value="Penicillin-binding protein 2a (Domain 2)"/>
    <property type="match status" value="1"/>
</dbReference>
<reference evidence="7 8" key="1">
    <citation type="journal article" date="2014" name="ISME J.">
        <title>Adaptation of an abundant Roseobacter RCA organism to pelagic systems revealed by genomic and transcriptomic analyses.</title>
        <authorList>
            <person name="Voget S."/>
            <person name="Wemheuer B."/>
            <person name="Brinkhoff T."/>
            <person name="Vollmers J."/>
            <person name="Dietrich S."/>
            <person name="Giebel H.A."/>
            <person name="Beardsley C."/>
            <person name="Sardemann C."/>
            <person name="Bakenhus I."/>
            <person name="Billerbeck S."/>
            <person name="Daniel R."/>
            <person name="Simon M."/>
        </authorList>
    </citation>
    <scope>NUCLEOTIDE SEQUENCE [LARGE SCALE GENOMIC DNA]</scope>
    <source>
        <strain evidence="7 8">RCA23</strain>
    </source>
</reference>
<keyword evidence="8" id="KW-1185">Reference proteome</keyword>
<dbReference type="Gene3D" id="3.30.450.330">
    <property type="match status" value="1"/>
</dbReference>
<keyword evidence="4" id="KW-1133">Transmembrane helix</keyword>
<evidence type="ECO:0000313" key="7">
    <source>
        <dbReference type="EMBL" id="AII86584.1"/>
    </source>
</evidence>
<evidence type="ECO:0000256" key="1">
    <source>
        <dbReference type="ARBA" id="ARBA00004370"/>
    </source>
</evidence>
<dbReference type="PANTHER" id="PTHR30627:SF1">
    <property type="entry name" value="PEPTIDOGLYCAN D,D-TRANSPEPTIDASE FTSI"/>
    <property type="match status" value="1"/>
</dbReference>
<evidence type="ECO:0000313" key="8">
    <source>
        <dbReference type="Proteomes" id="UP000028680"/>
    </source>
</evidence>
<feature type="transmembrane region" description="Helical" evidence="4">
    <location>
        <begin position="49"/>
        <end position="72"/>
    </location>
</feature>
<evidence type="ECO:0000259" key="6">
    <source>
        <dbReference type="Pfam" id="PF03717"/>
    </source>
</evidence>
<feature type="domain" description="Penicillin-binding protein transpeptidase" evidence="5">
    <location>
        <begin position="261"/>
        <end position="567"/>
    </location>
</feature>
<keyword evidence="2" id="KW-0645">Protease</keyword>
<dbReference type="Proteomes" id="UP000028680">
    <property type="component" value="Chromosome"/>
</dbReference>
<evidence type="ECO:0000259" key="5">
    <source>
        <dbReference type="Pfam" id="PF00905"/>
    </source>
</evidence>
<dbReference type="EC" id="2.4.1.129" evidence="7"/>
<dbReference type="GO" id="GO:0004180">
    <property type="term" value="F:carboxypeptidase activity"/>
    <property type="evidence" value="ECO:0007669"/>
    <property type="project" value="UniProtKB-KW"/>
</dbReference>
<dbReference type="InterPro" id="IPR005311">
    <property type="entry name" value="PBP_dimer"/>
</dbReference>
<dbReference type="SUPFAM" id="SSF56519">
    <property type="entry name" value="Penicillin binding protein dimerisation domain"/>
    <property type="match status" value="1"/>
</dbReference>
<proteinExistence type="predicted"/>
<evidence type="ECO:0000256" key="3">
    <source>
        <dbReference type="ARBA" id="ARBA00023136"/>
    </source>
</evidence>
<feature type="domain" description="Penicillin-binding protein dimerisation" evidence="6">
    <location>
        <begin position="87"/>
        <end position="223"/>
    </location>
</feature>
<dbReference type="GO" id="GO:0008658">
    <property type="term" value="F:penicillin binding"/>
    <property type="evidence" value="ECO:0007669"/>
    <property type="project" value="InterPro"/>
</dbReference>
<keyword evidence="2" id="KW-0378">Hydrolase</keyword>
<keyword evidence="4" id="KW-0812">Transmembrane</keyword>
<protein>
    <submittedName>
        <fullName evidence="7">Peptidoglycan synthase FtsI</fullName>
        <ecNumber evidence="7">2.4.1.129</ecNumber>
    </submittedName>
</protein>
<keyword evidence="7" id="KW-0808">Transferase</keyword>
<dbReference type="InterPro" id="IPR001460">
    <property type="entry name" value="PCN-bd_Tpept"/>
</dbReference>
<keyword evidence="7" id="KW-0328">Glycosyltransferase</keyword>
<dbReference type="GO" id="GO:0016757">
    <property type="term" value="F:glycosyltransferase activity"/>
    <property type="evidence" value="ECO:0007669"/>
    <property type="project" value="UniProtKB-KW"/>
</dbReference>
<evidence type="ECO:0000256" key="2">
    <source>
        <dbReference type="ARBA" id="ARBA00022645"/>
    </source>
</evidence>
<dbReference type="GO" id="GO:0005886">
    <property type="term" value="C:plasma membrane"/>
    <property type="evidence" value="ECO:0007669"/>
    <property type="project" value="TreeGrafter"/>
</dbReference>
<dbReference type="EMBL" id="CP003984">
    <property type="protein sequence ID" value="AII86584.1"/>
    <property type="molecule type" value="Genomic_DNA"/>
</dbReference>
<accession>A0AAN0RI40</accession>
<dbReference type="GO" id="GO:0071555">
    <property type="term" value="P:cell wall organization"/>
    <property type="evidence" value="ECO:0007669"/>
    <property type="project" value="TreeGrafter"/>
</dbReference>
<evidence type="ECO:0000256" key="4">
    <source>
        <dbReference type="SAM" id="Phobius"/>
    </source>
</evidence>
<dbReference type="Gene3D" id="3.40.710.10">
    <property type="entry name" value="DD-peptidase/beta-lactamase superfamily"/>
    <property type="match status" value="1"/>
</dbReference>
<dbReference type="PANTHER" id="PTHR30627">
    <property type="entry name" value="PEPTIDOGLYCAN D,D-TRANSPEPTIDASE"/>
    <property type="match status" value="1"/>
</dbReference>
<dbReference type="InterPro" id="IPR036138">
    <property type="entry name" value="PBP_dimer_sf"/>
</dbReference>
<dbReference type="InterPro" id="IPR050515">
    <property type="entry name" value="Beta-lactam/transpept"/>
</dbReference>
<dbReference type="KEGG" id="ptp:RCA23_c10330"/>